<dbReference type="GO" id="GO:0036374">
    <property type="term" value="F:glutathione hydrolase activity"/>
    <property type="evidence" value="ECO:0007669"/>
    <property type="project" value="InterPro"/>
</dbReference>
<feature type="binding site" evidence="1">
    <location>
        <begin position="512"/>
        <end position="513"/>
    </location>
    <ligand>
        <name>L-glutamate</name>
        <dbReference type="ChEBI" id="CHEBI:29985"/>
    </ligand>
</feature>
<gene>
    <name evidence="4" type="primary">LOC110989061</name>
</gene>
<dbReference type="GeneID" id="110989061"/>
<dbReference type="InterPro" id="IPR000101">
    <property type="entry name" value="GGT_peptidase"/>
</dbReference>
<accession>A0A8B7ZUU1</accession>
<dbReference type="AlphaFoldDB" id="A0A8B7ZUU1"/>
<evidence type="ECO:0000256" key="1">
    <source>
        <dbReference type="PIRSR" id="PIRSR600101-2"/>
    </source>
</evidence>
<dbReference type="InterPro" id="IPR029055">
    <property type="entry name" value="Ntn_hydrolases_N"/>
</dbReference>
<dbReference type="OrthoDB" id="1081007at2759"/>
<dbReference type="OMA" id="CELFCHE"/>
<dbReference type="InterPro" id="IPR043137">
    <property type="entry name" value="GGT_ssub_C"/>
</dbReference>
<keyword evidence="3" id="KW-1185">Reference proteome</keyword>
<dbReference type="PRINTS" id="PR01210">
    <property type="entry name" value="GGTRANSPTASE"/>
</dbReference>
<evidence type="ECO:0000313" key="3">
    <source>
        <dbReference type="Proteomes" id="UP000694845"/>
    </source>
</evidence>
<protein>
    <submittedName>
        <fullName evidence="4">Gamma-glutamyltranspeptidase 1-like isoform X1</fullName>
    </submittedName>
</protein>
<dbReference type="Pfam" id="PF01019">
    <property type="entry name" value="G_glu_transpept"/>
    <property type="match status" value="1"/>
</dbReference>
<dbReference type="RefSeq" id="XP_022108862.1">
    <property type="nucleotide sequence ID" value="XM_022253170.1"/>
</dbReference>
<dbReference type="GO" id="GO:0006751">
    <property type="term" value="P:glutathione catabolic process"/>
    <property type="evidence" value="ECO:0007669"/>
    <property type="project" value="InterPro"/>
</dbReference>
<keyword evidence="2" id="KW-0812">Transmembrane</keyword>
<feature type="binding site" evidence="1">
    <location>
        <position position="534"/>
    </location>
    <ligand>
        <name>L-glutamate</name>
        <dbReference type="ChEBI" id="CHEBI:29985"/>
    </ligand>
</feature>
<name>A0A8B7ZUU1_ACAPL</name>
<reference evidence="4" key="1">
    <citation type="submission" date="2025-08" db="UniProtKB">
        <authorList>
            <consortium name="RefSeq"/>
        </authorList>
    </citation>
    <scope>IDENTIFICATION</scope>
</reference>
<keyword evidence="2" id="KW-0472">Membrane</keyword>
<dbReference type="Gene3D" id="3.60.20.40">
    <property type="match status" value="1"/>
</dbReference>
<keyword evidence="2" id="KW-1133">Transmembrane helix</keyword>
<dbReference type="PANTHER" id="PTHR11686:SF9">
    <property type="entry name" value="RE13973P"/>
    <property type="match status" value="1"/>
</dbReference>
<dbReference type="GO" id="GO:0005886">
    <property type="term" value="C:plasma membrane"/>
    <property type="evidence" value="ECO:0007669"/>
    <property type="project" value="TreeGrafter"/>
</dbReference>
<organism evidence="3 4">
    <name type="scientific">Acanthaster planci</name>
    <name type="common">Crown-of-thorns starfish</name>
    <dbReference type="NCBI Taxonomy" id="133434"/>
    <lineage>
        <taxon>Eukaryota</taxon>
        <taxon>Metazoa</taxon>
        <taxon>Echinodermata</taxon>
        <taxon>Eleutherozoa</taxon>
        <taxon>Asterozoa</taxon>
        <taxon>Asteroidea</taxon>
        <taxon>Valvatacea</taxon>
        <taxon>Valvatida</taxon>
        <taxon>Acanthasteridae</taxon>
        <taxon>Acanthaster</taxon>
    </lineage>
</organism>
<dbReference type="SUPFAM" id="SSF56235">
    <property type="entry name" value="N-terminal nucleophile aminohydrolases (Ntn hydrolases)"/>
    <property type="match status" value="1"/>
</dbReference>
<feature type="transmembrane region" description="Helical" evidence="2">
    <location>
        <begin position="21"/>
        <end position="39"/>
    </location>
</feature>
<dbReference type="KEGG" id="aplc:110989061"/>
<evidence type="ECO:0000313" key="4">
    <source>
        <dbReference type="RefSeq" id="XP_022108862.1"/>
    </source>
</evidence>
<dbReference type="Gene3D" id="1.10.246.130">
    <property type="match status" value="1"/>
</dbReference>
<evidence type="ECO:0000256" key="2">
    <source>
        <dbReference type="SAM" id="Phobius"/>
    </source>
</evidence>
<dbReference type="InterPro" id="IPR043138">
    <property type="entry name" value="GGT_lsub"/>
</dbReference>
<sequence>MFKTTNRKDQQLDRKSEWGKHRALALLLTVAVVVLALIVNKSHLIRDAVWLTHIGQRPSPIGWYRRGAVATDIGLCSEMGRNILITGGSAVDASITACLCLGVASPQSSGLGGGLFMVVHSKNGSTETIIATEAAPAASHFDMFVNDTDQAKFGARAVSVPGELAGLWTAHQKYGVLPWRDLFAPVIDMAQNGYPIAWHTARCLKNLRKNFDRWPILRELYTKPDGSLMKTGDIFTPPASLVQTLRAIADEGMSVLYGGEVGRKLVHDIQEQGGIMTLEDLTSYNVTLQAPVVLNMREGHQRVMSTPITSCGNHLLLVISILDECDLATLDFSSYEGKLKLYHYFIEACTFVTGLRLHNGDFSKAENDKIIAAISSKEYARSICSMINDTYVTYPSGQDYDTFNDLPGTASPNGRVNKATPGPNVNQAADGEAWDKMFSGDVMDGDSSHLSVYTEQGDAVSLTTSVGKYFGGRMLSYQTGLFLNNHMSNFYYNGRSPRWEANRLVPGARAMSTVSPAIVADENGVLGILGSSGGSRIMSTNAWLILRSLWGNKSSLSEIIDSPRVYAFRSPWKSTIYYEKDFPQNLVEGLKAMGHNMELTSSFSAAQGILVGPGQVIQAHSDRRKRGFAAGY</sequence>
<dbReference type="Proteomes" id="UP000694845">
    <property type="component" value="Unplaced"/>
</dbReference>
<dbReference type="PANTHER" id="PTHR11686">
    <property type="entry name" value="GAMMA GLUTAMYL TRANSPEPTIDASE"/>
    <property type="match status" value="1"/>
</dbReference>
<proteinExistence type="predicted"/>